<dbReference type="SMART" id="SM00717">
    <property type="entry name" value="SANT"/>
    <property type="match status" value="2"/>
</dbReference>
<dbReference type="GO" id="GO:0005634">
    <property type="term" value="C:nucleus"/>
    <property type="evidence" value="ECO:0007669"/>
    <property type="project" value="UniProtKB-SubCell"/>
</dbReference>
<evidence type="ECO:0000313" key="10">
    <source>
        <dbReference type="Proteomes" id="UP001497480"/>
    </source>
</evidence>
<comment type="caution">
    <text evidence="9">The sequence shown here is derived from an EMBL/GenBank/DDBJ whole genome shotgun (WGS) entry which is preliminary data.</text>
</comment>
<feature type="domain" description="Myb-like" evidence="8">
    <location>
        <begin position="413"/>
        <end position="477"/>
    </location>
</feature>
<feature type="domain" description="Myb-like" evidence="8">
    <location>
        <begin position="57"/>
        <end position="115"/>
    </location>
</feature>
<feature type="compositionally biased region" description="Basic and acidic residues" evidence="7">
    <location>
        <begin position="547"/>
        <end position="562"/>
    </location>
</feature>
<reference evidence="9 10" key="1">
    <citation type="submission" date="2024-03" db="EMBL/GenBank/DDBJ databases">
        <authorList>
            <person name="Martinez-Hernandez J."/>
        </authorList>
    </citation>
    <scope>NUCLEOTIDE SEQUENCE [LARGE SCALE GENOMIC DNA]</scope>
</reference>
<keyword evidence="4" id="KW-0238">DNA-binding</keyword>
<dbReference type="AlphaFoldDB" id="A0AAV1X3C8"/>
<dbReference type="PANTHER" id="PTHR21654:SF73">
    <property type="entry name" value="TRIHELIX TRANSCRIPTION FACTOR GT-2"/>
    <property type="match status" value="1"/>
</dbReference>
<gene>
    <name evidence="9" type="ORF">LLUT_LOCUS17097</name>
</gene>
<dbReference type="InterPro" id="IPR001005">
    <property type="entry name" value="SANT/Myb"/>
</dbReference>
<dbReference type="Gene3D" id="1.10.10.60">
    <property type="entry name" value="Homeodomain-like"/>
    <property type="match status" value="2"/>
</dbReference>
<evidence type="ECO:0000256" key="1">
    <source>
        <dbReference type="ARBA" id="ARBA00004123"/>
    </source>
</evidence>
<evidence type="ECO:0000259" key="8">
    <source>
        <dbReference type="PROSITE" id="PS50090"/>
    </source>
</evidence>
<comment type="subcellular location">
    <subcellularLocation>
        <location evidence="1">Nucleus</location>
    </subcellularLocation>
</comment>
<keyword evidence="3" id="KW-0805">Transcription regulation</keyword>
<protein>
    <recommendedName>
        <fullName evidence="8">Myb-like domain-containing protein</fullName>
    </recommendedName>
</protein>
<dbReference type="FunFam" id="1.10.10.60:FF:000092">
    <property type="entry name" value="Trihelix transcription factor GT-2"/>
    <property type="match status" value="1"/>
</dbReference>
<feature type="compositionally biased region" description="Polar residues" evidence="7">
    <location>
        <begin position="599"/>
        <end position="610"/>
    </location>
</feature>
<evidence type="ECO:0000256" key="5">
    <source>
        <dbReference type="ARBA" id="ARBA00023163"/>
    </source>
</evidence>
<keyword evidence="2" id="KW-0677">Repeat</keyword>
<evidence type="ECO:0000256" key="7">
    <source>
        <dbReference type="SAM" id="MobiDB-lite"/>
    </source>
</evidence>
<organism evidence="9 10">
    <name type="scientific">Lupinus luteus</name>
    <name type="common">European yellow lupine</name>
    <dbReference type="NCBI Taxonomy" id="3873"/>
    <lineage>
        <taxon>Eukaryota</taxon>
        <taxon>Viridiplantae</taxon>
        <taxon>Streptophyta</taxon>
        <taxon>Embryophyta</taxon>
        <taxon>Tracheophyta</taxon>
        <taxon>Spermatophyta</taxon>
        <taxon>Magnoliopsida</taxon>
        <taxon>eudicotyledons</taxon>
        <taxon>Gunneridae</taxon>
        <taxon>Pentapetalae</taxon>
        <taxon>rosids</taxon>
        <taxon>fabids</taxon>
        <taxon>Fabales</taxon>
        <taxon>Fabaceae</taxon>
        <taxon>Papilionoideae</taxon>
        <taxon>50 kb inversion clade</taxon>
        <taxon>genistoids sensu lato</taxon>
        <taxon>core genistoids</taxon>
        <taxon>Genisteae</taxon>
        <taxon>Lupinus</taxon>
    </lineage>
</organism>
<dbReference type="PANTHER" id="PTHR21654">
    <property type="entry name" value="FI21293P1"/>
    <property type="match status" value="1"/>
</dbReference>
<dbReference type="EMBL" id="CAXHTB010000012">
    <property type="protein sequence ID" value="CAL0316037.1"/>
    <property type="molecule type" value="Genomic_DNA"/>
</dbReference>
<name>A0AAV1X3C8_LUPLU</name>
<dbReference type="Pfam" id="PF13837">
    <property type="entry name" value="Myb_DNA-bind_4"/>
    <property type="match status" value="2"/>
</dbReference>
<feature type="compositionally biased region" description="Acidic residues" evidence="7">
    <location>
        <begin position="563"/>
        <end position="591"/>
    </location>
</feature>
<keyword evidence="6" id="KW-0539">Nucleus</keyword>
<feature type="region of interest" description="Disordered" evidence="7">
    <location>
        <begin position="1"/>
        <end position="59"/>
    </location>
</feature>
<dbReference type="CDD" id="cd12203">
    <property type="entry name" value="GT1"/>
    <property type="match status" value="2"/>
</dbReference>
<feature type="region of interest" description="Disordered" evidence="7">
    <location>
        <begin position="541"/>
        <end position="610"/>
    </location>
</feature>
<proteinExistence type="predicted"/>
<dbReference type="GO" id="GO:0006355">
    <property type="term" value="P:regulation of DNA-templated transcription"/>
    <property type="evidence" value="ECO:0007669"/>
    <property type="project" value="UniProtKB-ARBA"/>
</dbReference>
<dbReference type="GO" id="GO:0003677">
    <property type="term" value="F:DNA binding"/>
    <property type="evidence" value="ECO:0007669"/>
    <property type="project" value="UniProtKB-KW"/>
</dbReference>
<evidence type="ECO:0000256" key="3">
    <source>
        <dbReference type="ARBA" id="ARBA00023015"/>
    </source>
</evidence>
<accession>A0AAV1X3C8</accession>
<evidence type="ECO:0000256" key="6">
    <source>
        <dbReference type="ARBA" id="ARBA00023242"/>
    </source>
</evidence>
<dbReference type="FunFam" id="1.10.10.60:FF:000061">
    <property type="entry name" value="Trihelix transcription factor GT-2"/>
    <property type="match status" value="1"/>
</dbReference>
<evidence type="ECO:0000256" key="4">
    <source>
        <dbReference type="ARBA" id="ARBA00023125"/>
    </source>
</evidence>
<feature type="compositionally biased region" description="Basic and acidic residues" evidence="7">
    <location>
        <begin position="27"/>
        <end position="37"/>
    </location>
</feature>
<keyword evidence="10" id="KW-1185">Reference proteome</keyword>
<evidence type="ECO:0000256" key="2">
    <source>
        <dbReference type="ARBA" id="ARBA00022737"/>
    </source>
</evidence>
<sequence length="610" mass="69141">MQLGDPTVLETSSGEAVAVHDGANGCSEEKGIIRDDSGGGVGVDGDESHEKMNGGGNRWPRQETLALLKIRSDMDAVFRDSSLKGPLWEDVSRKLASLGYHRSAKKCKEKFENVYKYHKRTKESRSGKSEGKTYRFFDQLQALEKQLNVSSYSPKPQPQPTFATTNNNTVTLPTKPSDNTAPISFISTTTVPSTNPTLFSPPPPPLPLPTNSTTNITFTTTTMVTNPSNDNNNNGNSNVSYSLPYMNLFSTSSSTSSSTASDEDLEEKYKKKRKWKDYFRRLTKQVLAKQEEMQKKFLEAIDKREKEHMVQQDAWRIQEMARINREHDLLVQERTTAAAEDAAVVKFLQKLSDQQNPTTQPFHQTISAKIISPPLVSQVVQPQPQQQHHQLPLMVVNNNFEIQKTNNGNNSGDPLNSPSRWPKAEVHALIRLRTSLDAKYQENAPKAPFWEDISAGMQRLGYNRSAKRCKEKWENINKYFKKVKESNKKRREDSKTCPYFEELDALYKEKSKTHNPFGGVASAFHNVNPNEMMEPLMVQPEQQWRPPSHDDENNEGQKREREEVADEGDSMEDDNVDDDGEEDGDSMEDEERGNHYEIVTNTLPSMDTVE</sequence>
<evidence type="ECO:0000313" key="9">
    <source>
        <dbReference type="EMBL" id="CAL0316037.1"/>
    </source>
</evidence>
<keyword evidence="5" id="KW-0804">Transcription</keyword>
<dbReference type="InterPro" id="IPR044822">
    <property type="entry name" value="Myb_DNA-bind_4"/>
</dbReference>
<dbReference type="Proteomes" id="UP001497480">
    <property type="component" value="Unassembled WGS sequence"/>
</dbReference>
<dbReference type="PROSITE" id="PS50090">
    <property type="entry name" value="MYB_LIKE"/>
    <property type="match status" value="2"/>
</dbReference>